<dbReference type="SUPFAM" id="SSF48264">
    <property type="entry name" value="Cytochrome P450"/>
    <property type="match status" value="1"/>
</dbReference>
<dbReference type="InterPro" id="IPR036396">
    <property type="entry name" value="Cyt_P450_sf"/>
</dbReference>
<dbReference type="GO" id="GO:0046246">
    <property type="term" value="P:terpene biosynthetic process"/>
    <property type="evidence" value="ECO:0007669"/>
    <property type="project" value="TreeGrafter"/>
</dbReference>
<dbReference type="GO" id="GO:0020037">
    <property type="term" value="F:heme binding"/>
    <property type="evidence" value="ECO:0007669"/>
    <property type="project" value="InterPro"/>
</dbReference>
<keyword evidence="11" id="KW-1185">Reference proteome</keyword>
<dbReference type="GO" id="GO:0016709">
    <property type="term" value="F:oxidoreductase activity, acting on paired donors, with incorporation or reduction of molecular oxygen, NAD(P)H as one donor, and incorporation of one atom of oxygen"/>
    <property type="evidence" value="ECO:0007669"/>
    <property type="project" value="UniProtKB-ARBA"/>
</dbReference>
<evidence type="ECO:0000313" key="10">
    <source>
        <dbReference type="EMBL" id="TXG54142.1"/>
    </source>
</evidence>
<comment type="caution">
    <text evidence="10">The sequence shown here is derived from an EMBL/GenBank/DDBJ whole genome shotgun (WGS) entry which is preliminary data.</text>
</comment>
<keyword evidence="3 7" id="KW-0479">Metal-binding</keyword>
<keyword evidence="5 7" id="KW-0408">Iron</keyword>
<evidence type="ECO:0000256" key="1">
    <source>
        <dbReference type="ARBA" id="ARBA00010617"/>
    </source>
</evidence>
<sequence>MALAPLYKYERKFYPLSKLGMDFSSYMESILKLLALLIVYGLWRIVEKGRSKSKKYAVPEPGRAWPVIGHLHLLGGHDPICKILGAMADKYGPIYSLKLGKHPTLVVSSWKIVKECFTTNDRILATRPCLAAGKYLGYDNAVFALAPYGPYWRDIRKLATIELLSTHRLATFKHVRSKEIDSFLKDLNQRYQENAKNPAKVTISKLIEHLTFNTNLKLIAGKRFSEEEYDEKNSEGCRIKEAIKKAMYLTGVFVAGDAIPWVEWMDIQGHVSCMKKTAKEIDFVIGKWLEEHVQRQGEIEGDSDFMDVMLSKLSEDAVTYGHTRETIIKATALILIFTGAESTFVAITWALSLLLNHPKVLRATQEELDIQVGRDRWVQESDITNLKYLQAVVKETLRLYPPGPVTGLREAMEDCQIAGYHIPKGTRLIVNIWKLHRDPLLWQDPCKFQPERFLTTHADVDFNGVHFEYIPFSYGRRSCPGMAAGLQVVHLTLARLLQGFDLATVQGMPVDMQEGLGIDLPKLKPIQVVIQPRLSSYLYETL</sequence>
<reference evidence="11" key="1">
    <citation type="journal article" date="2019" name="Gigascience">
        <title>De novo genome assembly of the endangered Acer yangbiense, a plant species with extremely small populations endemic to Yunnan Province, China.</title>
        <authorList>
            <person name="Yang J."/>
            <person name="Wariss H.M."/>
            <person name="Tao L."/>
            <person name="Zhang R."/>
            <person name="Yun Q."/>
            <person name="Hollingsworth P."/>
            <person name="Dao Z."/>
            <person name="Luo G."/>
            <person name="Guo H."/>
            <person name="Ma Y."/>
            <person name="Sun W."/>
        </authorList>
    </citation>
    <scope>NUCLEOTIDE SEQUENCE [LARGE SCALE GENOMIC DNA]</scope>
    <source>
        <strain evidence="11">cv. Malutang</strain>
    </source>
</reference>
<dbReference type="PROSITE" id="PS00086">
    <property type="entry name" value="CYTOCHROME_P450"/>
    <property type="match status" value="1"/>
</dbReference>
<evidence type="ECO:0000256" key="8">
    <source>
        <dbReference type="RuleBase" id="RU000461"/>
    </source>
</evidence>
<evidence type="ECO:0000256" key="7">
    <source>
        <dbReference type="PIRSR" id="PIRSR602401-1"/>
    </source>
</evidence>
<evidence type="ECO:0000313" key="11">
    <source>
        <dbReference type="Proteomes" id="UP000323000"/>
    </source>
</evidence>
<protein>
    <recommendedName>
        <fullName evidence="12">Cytochrome P450</fullName>
    </recommendedName>
</protein>
<dbReference type="FunFam" id="1.10.630.10:FF:000026">
    <property type="entry name" value="Cytochrome P450 82C4"/>
    <property type="match status" value="1"/>
</dbReference>
<dbReference type="Pfam" id="PF00067">
    <property type="entry name" value="p450"/>
    <property type="match status" value="1"/>
</dbReference>
<comment type="cofactor">
    <cofactor evidence="7">
        <name>heme</name>
        <dbReference type="ChEBI" id="CHEBI:30413"/>
    </cofactor>
</comment>
<dbReference type="Proteomes" id="UP000323000">
    <property type="component" value="Chromosome 9"/>
</dbReference>
<dbReference type="AlphaFoldDB" id="A0A5C7HCC9"/>
<evidence type="ECO:0008006" key="12">
    <source>
        <dbReference type="Google" id="ProtNLM"/>
    </source>
</evidence>
<dbReference type="PANTHER" id="PTHR47947">
    <property type="entry name" value="CYTOCHROME P450 82C3-RELATED"/>
    <property type="match status" value="1"/>
</dbReference>
<dbReference type="OrthoDB" id="507451at2759"/>
<dbReference type="EMBL" id="VAHF01000009">
    <property type="protein sequence ID" value="TXG54142.1"/>
    <property type="molecule type" value="Genomic_DNA"/>
</dbReference>
<feature type="binding site" description="axial binding residue" evidence="7">
    <location>
        <position position="479"/>
    </location>
    <ligand>
        <name>heme</name>
        <dbReference type="ChEBI" id="CHEBI:30413"/>
    </ligand>
    <ligandPart>
        <name>Fe</name>
        <dbReference type="ChEBI" id="CHEBI:18248"/>
    </ligandPart>
</feature>
<evidence type="ECO:0000256" key="3">
    <source>
        <dbReference type="ARBA" id="ARBA00022723"/>
    </source>
</evidence>
<dbReference type="CDD" id="cd20654">
    <property type="entry name" value="CYP82"/>
    <property type="match status" value="1"/>
</dbReference>
<keyword evidence="9" id="KW-0472">Membrane</keyword>
<evidence type="ECO:0000256" key="4">
    <source>
        <dbReference type="ARBA" id="ARBA00023002"/>
    </source>
</evidence>
<dbReference type="InterPro" id="IPR001128">
    <property type="entry name" value="Cyt_P450"/>
</dbReference>
<evidence type="ECO:0000256" key="9">
    <source>
        <dbReference type="SAM" id="Phobius"/>
    </source>
</evidence>
<feature type="transmembrane region" description="Helical" evidence="9">
    <location>
        <begin position="29"/>
        <end position="46"/>
    </location>
</feature>
<dbReference type="PRINTS" id="PR00385">
    <property type="entry name" value="P450"/>
</dbReference>
<keyword evidence="6 8" id="KW-0503">Monooxygenase</keyword>
<evidence type="ECO:0000256" key="2">
    <source>
        <dbReference type="ARBA" id="ARBA00022617"/>
    </source>
</evidence>
<proteinExistence type="inferred from homology"/>
<evidence type="ECO:0000256" key="6">
    <source>
        <dbReference type="ARBA" id="ARBA00023033"/>
    </source>
</evidence>
<keyword evidence="2 7" id="KW-0349">Heme</keyword>
<keyword evidence="9" id="KW-1133">Transmembrane helix</keyword>
<organism evidence="10 11">
    <name type="scientific">Acer yangbiense</name>
    <dbReference type="NCBI Taxonomy" id="1000413"/>
    <lineage>
        <taxon>Eukaryota</taxon>
        <taxon>Viridiplantae</taxon>
        <taxon>Streptophyta</taxon>
        <taxon>Embryophyta</taxon>
        <taxon>Tracheophyta</taxon>
        <taxon>Spermatophyta</taxon>
        <taxon>Magnoliopsida</taxon>
        <taxon>eudicotyledons</taxon>
        <taxon>Gunneridae</taxon>
        <taxon>Pentapetalae</taxon>
        <taxon>rosids</taxon>
        <taxon>malvids</taxon>
        <taxon>Sapindales</taxon>
        <taxon>Sapindaceae</taxon>
        <taxon>Hippocastanoideae</taxon>
        <taxon>Acereae</taxon>
        <taxon>Acer</taxon>
    </lineage>
</organism>
<dbReference type="Gene3D" id="1.10.630.10">
    <property type="entry name" value="Cytochrome P450"/>
    <property type="match status" value="1"/>
</dbReference>
<name>A0A5C7HCC9_9ROSI</name>
<dbReference type="PANTHER" id="PTHR47947:SF25">
    <property type="entry name" value="DIMETHYLNONATRIENE SYNTHASE"/>
    <property type="match status" value="1"/>
</dbReference>
<gene>
    <name evidence="10" type="ORF">EZV62_019398</name>
</gene>
<comment type="similarity">
    <text evidence="1 8">Belongs to the cytochrome P450 family.</text>
</comment>
<keyword evidence="9" id="KW-0812">Transmembrane</keyword>
<dbReference type="InterPro" id="IPR017972">
    <property type="entry name" value="Cyt_P450_CS"/>
</dbReference>
<dbReference type="InterPro" id="IPR002401">
    <property type="entry name" value="Cyt_P450_E_grp-I"/>
</dbReference>
<keyword evidence="4 8" id="KW-0560">Oxidoreductase</keyword>
<dbReference type="InterPro" id="IPR050651">
    <property type="entry name" value="Plant_Cytochrome_P450_Monoox"/>
</dbReference>
<feature type="transmembrane region" description="Helical" evidence="9">
    <location>
        <begin position="332"/>
        <end position="355"/>
    </location>
</feature>
<evidence type="ECO:0000256" key="5">
    <source>
        <dbReference type="ARBA" id="ARBA00023004"/>
    </source>
</evidence>
<accession>A0A5C7HCC9</accession>
<dbReference type="GO" id="GO:0005506">
    <property type="term" value="F:iron ion binding"/>
    <property type="evidence" value="ECO:0007669"/>
    <property type="project" value="InterPro"/>
</dbReference>
<dbReference type="PRINTS" id="PR00463">
    <property type="entry name" value="EP450I"/>
</dbReference>